<accession>A0A6L8LWP4</accession>
<sequence length="157" mass="17769">MKSYSLEVFADYNQVYLHDETIDPDLSVTWDDQAYEKLIFVDHGCIALSTARNMDVPFEIVVSDEKPDIDKKSWERIVYCGITLASGLLVVRGPSDYLPDATRVKLKPGNYAAYVLYKGLTTLSEDGLEGDDYYKIILWPSDNAVDFTVLNNSCFEC</sequence>
<dbReference type="InterPro" id="IPR038691">
    <property type="entry name" value="ComJ_sf"/>
</dbReference>
<dbReference type="Gene3D" id="2.60.34.30">
    <property type="entry name" value="Competence, DNA-entry nuclease inhibitor, ComJ"/>
    <property type="match status" value="1"/>
</dbReference>
<protein>
    <submittedName>
        <fullName evidence="1">Uncharacterized protein</fullName>
    </submittedName>
</protein>
<dbReference type="EMBL" id="WWEU01000002">
    <property type="protein sequence ID" value="MYM59080.1"/>
    <property type="molecule type" value="Genomic_DNA"/>
</dbReference>
<dbReference type="RefSeq" id="WP_160928528.1">
    <property type="nucleotide sequence ID" value="NZ_WWEU01000002.1"/>
</dbReference>
<evidence type="ECO:0000313" key="1">
    <source>
        <dbReference type="EMBL" id="MYM59080.1"/>
    </source>
</evidence>
<comment type="caution">
    <text evidence="1">The sequence shown here is derived from an EMBL/GenBank/DDBJ whole genome shotgun (WGS) entry which is preliminary data.</text>
</comment>
<name>A0A6L8LWP4_9VIBR</name>
<evidence type="ECO:0000313" key="2">
    <source>
        <dbReference type="Proteomes" id="UP000478571"/>
    </source>
</evidence>
<proteinExistence type="predicted"/>
<dbReference type="Proteomes" id="UP000478571">
    <property type="component" value="Unassembled WGS sequence"/>
</dbReference>
<organism evidence="1 2">
    <name type="scientific">Vibrio tetraodonis subsp. pristinus</name>
    <dbReference type="NCBI Taxonomy" id="2695891"/>
    <lineage>
        <taxon>Bacteria</taxon>
        <taxon>Pseudomonadati</taxon>
        <taxon>Pseudomonadota</taxon>
        <taxon>Gammaproteobacteria</taxon>
        <taxon>Vibrionales</taxon>
        <taxon>Vibrionaceae</taxon>
        <taxon>Vibrio</taxon>
    </lineage>
</organism>
<gene>
    <name evidence="1" type="ORF">GTG28_07575</name>
</gene>
<keyword evidence="2" id="KW-1185">Reference proteome</keyword>
<reference evidence="1 2" key="1">
    <citation type="submission" date="2020-01" db="EMBL/GenBank/DDBJ databases">
        <title>Draft Genome Sequence of Vibrio sp. strain OCN044, Isolated from a Healthy Coral at Palmyra Atoll.</title>
        <authorList>
            <person name="Videau P."/>
            <person name="Loughran R."/>
            <person name="Esquivel A."/>
            <person name="Deadmond M."/>
            <person name="Paddock B.E."/>
            <person name="Saw J.H."/>
            <person name="Ushijima B."/>
        </authorList>
    </citation>
    <scope>NUCLEOTIDE SEQUENCE [LARGE SCALE GENOMIC DNA]</scope>
    <source>
        <strain evidence="1 2">OCN044</strain>
    </source>
</reference>
<dbReference type="AlphaFoldDB" id="A0A6L8LWP4"/>